<dbReference type="InterPro" id="IPR051803">
    <property type="entry name" value="TA_system_RelE-like_toxin"/>
</dbReference>
<organism evidence="3 4">
    <name type="scientific">Crenothrix polyspora</name>
    <dbReference type="NCBI Taxonomy" id="360316"/>
    <lineage>
        <taxon>Bacteria</taxon>
        <taxon>Pseudomonadati</taxon>
        <taxon>Pseudomonadota</taxon>
        <taxon>Gammaproteobacteria</taxon>
        <taxon>Methylococcales</taxon>
        <taxon>Crenotrichaceae</taxon>
        <taxon>Crenothrix</taxon>
    </lineage>
</organism>
<dbReference type="NCBIfam" id="TIGR02385">
    <property type="entry name" value="RelE_StbE"/>
    <property type="match status" value="1"/>
</dbReference>
<dbReference type="PANTHER" id="PTHR33755">
    <property type="entry name" value="TOXIN PARE1-RELATED"/>
    <property type="match status" value="1"/>
</dbReference>
<dbReference type="InterPro" id="IPR035093">
    <property type="entry name" value="RelE/ParE_toxin_dom_sf"/>
</dbReference>
<keyword evidence="2" id="KW-1277">Toxin-antitoxin system</keyword>
<dbReference type="InterPro" id="IPR007712">
    <property type="entry name" value="RelE/ParE_toxin"/>
</dbReference>
<comment type="similarity">
    <text evidence="1">Belongs to the RelE toxin family.</text>
</comment>
<dbReference type="Gene3D" id="3.30.2310.20">
    <property type="entry name" value="RelE-like"/>
    <property type="match status" value="1"/>
</dbReference>
<reference evidence="4" key="1">
    <citation type="submission" date="2017-02" db="EMBL/GenBank/DDBJ databases">
        <authorList>
            <person name="Daims H."/>
        </authorList>
    </citation>
    <scope>NUCLEOTIDE SEQUENCE [LARGE SCALE GENOMIC DNA]</scope>
</reference>
<evidence type="ECO:0000313" key="4">
    <source>
        <dbReference type="Proteomes" id="UP000195442"/>
    </source>
</evidence>
<dbReference type="Proteomes" id="UP000195442">
    <property type="component" value="Unassembled WGS sequence"/>
</dbReference>
<dbReference type="PANTHER" id="PTHR33755:SF6">
    <property type="entry name" value="PLASMID STABILIZATION SYSTEM PROTEIN"/>
    <property type="match status" value="1"/>
</dbReference>
<dbReference type="Pfam" id="PF05016">
    <property type="entry name" value="ParE_toxin"/>
    <property type="match status" value="1"/>
</dbReference>
<gene>
    <name evidence="3" type="ORF">CRENPOLYSF2_3050003</name>
</gene>
<sequence>MKIVWTEPARQDLRTIFEYISEESPKAARSLLSDIKERVIPLQDNPLIGRMGRVDGTRELVMTGTHYILPYRVQANQIQILAVFHTARKWPDTRCSSF</sequence>
<protein>
    <submittedName>
        <fullName evidence="3">Addiction module toxin, RelE/StbE family</fullName>
    </submittedName>
</protein>
<accession>A0A1R4H9U9</accession>
<dbReference type="EMBL" id="FUKJ01000230">
    <property type="protein sequence ID" value="SJM93038.1"/>
    <property type="molecule type" value="Genomic_DNA"/>
</dbReference>
<proteinExistence type="inferred from homology"/>
<evidence type="ECO:0000256" key="1">
    <source>
        <dbReference type="ARBA" id="ARBA00006226"/>
    </source>
</evidence>
<dbReference type="RefSeq" id="WP_087147223.1">
    <property type="nucleotide sequence ID" value="NZ_FUKJ01000230.1"/>
</dbReference>
<evidence type="ECO:0000256" key="2">
    <source>
        <dbReference type="ARBA" id="ARBA00022649"/>
    </source>
</evidence>
<dbReference type="AlphaFoldDB" id="A0A1R4H9U9"/>
<keyword evidence="4" id="KW-1185">Reference proteome</keyword>
<evidence type="ECO:0000313" key="3">
    <source>
        <dbReference type="EMBL" id="SJM93038.1"/>
    </source>
</evidence>
<name>A0A1R4H9U9_9GAMM</name>
<dbReference type="OrthoDB" id="9798046at2"/>